<dbReference type="Proteomes" id="UP000298050">
    <property type="component" value="Unassembled WGS sequence"/>
</dbReference>
<sequence length="65" mass="6952">MAEYTLQKLDTEAAQYTVHNLNCAELASQEPGRYLGSYGNPQAAYAKAVGMFSDVSCCPQCIAAS</sequence>
<gene>
    <name evidence="1" type="ORF">E4634_03545</name>
</gene>
<reference evidence="1 2" key="1">
    <citation type="submission" date="2019-04" db="EMBL/GenBank/DDBJ databases">
        <title>Taxonomy of novel Haliea sp. from mangrove soil of West Coast of India.</title>
        <authorList>
            <person name="Verma A."/>
            <person name="Kumar P."/>
            <person name="Krishnamurthi S."/>
        </authorList>
    </citation>
    <scope>NUCLEOTIDE SEQUENCE [LARGE SCALE GENOMIC DNA]</scope>
    <source>
        <strain evidence="1 2">SAOS-164</strain>
    </source>
</reference>
<protein>
    <submittedName>
        <fullName evidence="1">Uncharacterized protein</fullName>
    </submittedName>
</protein>
<accession>A0A4Z0M6H1</accession>
<organism evidence="1 2">
    <name type="scientific">Mangrovimicrobium sediminis</name>
    <dbReference type="NCBI Taxonomy" id="2562682"/>
    <lineage>
        <taxon>Bacteria</taxon>
        <taxon>Pseudomonadati</taxon>
        <taxon>Pseudomonadota</taxon>
        <taxon>Gammaproteobacteria</taxon>
        <taxon>Cellvibrionales</taxon>
        <taxon>Halieaceae</taxon>
        <taxon>Mangrovimicrobium</taxon>
    </lineage>
</organism>
<dbReference type="RefSeq" id="WP_135441235.1">
    <property type="nucleotide sequence ID" value="NZ_SRLE01000004.1"/>
</dbReference>
<comment type="caution">
    <text evidence="1">The sequence shown here is derived from an EMBL/GenBank/DDBJ whole genome shotgun (WGS) entry which is preliminary data.</text>
</comment>
<evidence type="ECO:0000313" key="1">
    <source>
        <dbReference type="EMBL" id="TGD75094.1"/>
    </source>
</evidence>
<name>A0A4Z0M6H1_9GAMM</name>
<dbReference type="EMBL" id="SRLE01000004">
    <property type="protein sequence ID" value="TGD75094.1"/>
    <property type="molecule type" value="Genomic_DNA"/>
</dbReference>
<proteinExistence type="predicted"/>
<keyword evidence="2" id="KW-1185">Reference proteome</keyword>
<evidence type="ECO:0000313" key="2">
    <source>
        <dbReference type="Proteomes" id="UP000298050"/>
    </source>
</evidence>
<dbReference type="AlphaFoldDB" id="A0A4Z0M6H1"/>
<dbReference type="OrthoDB" id="47198at2"/>